<protein>
    <submittedName>
        <fullName evidence="2">Tetratricopeptide repeat (TPR)-containing protein isoform 1</fullName>
    </submittedName>
</protein>
<dbReference type="EMBL" id="VEPZ02001328">
    <property type="protein sequence ID" value="KAE8679918.1"/>
    <property type="molecule type" value="Genomic_DNA"/>
</dbReference>
<sequence>MHHLFPFFPSTPMNLSIPETIFIFMDEGMNEARKRPRKLNLNAPLLSTRRPAAGGYVSDEVSCNNSLVGCKDSSNGIPFCWEQAPGKPKNSERSNDVDESETPRPKPPPGRWRPPKEATNGDHDHSHDHHDEGCDADVDDYDNSDDIFSDAVEVLSLTEAIDIVEKTEKLHGSSKSLEPSEMDGMNLAMSLEHSDCPSPSFIIERFLPDAIALAASSALSMSKTKLPYLYNYSDQSPCVSQAVIKRSSLSSSPKRCGLEMLLPWRMKHKLCSVRNPIRERPNNIIQPKARAKQKKLLSSTVVDSAEWRCK</sequence>
<comment type="caution">
    <text evidence="2">The sequence shown here is derived from an EMBL/GenBank/DDBJ whole genome shotgun (WGS) entry which is preliminary data.</text>
</comment>
<reference evidence="2" key="1">
    <citation type="submission" date="2019-09" db="EMBL/GenBank/DDBJ databases">
        <title>Draft genome information of white flower Hibiscus syriacus.</title>
        <authorList>
            <person name="Kim Y.-M."/>
        </authorList>
    </citation>
    <scope>NUCLEOTIDE SEQUENCE [LARGE SCALE GENOMIC DNA]</scope>
    <source>
        <strain evidence="2">YM2019G1</strain>
    </source>
</reference>
<evidence type="ECO:0000313" key="3">
    <source>
        <dbReference type="Proteomes" id="UP000436088"/>
    </source>
</evidence>
<accession>A0A6A2XWE7</accession>
<name>A0A6A2XWE7_HIBSY</name>
<feature type="region of interest" description="Disordered" evidence="1">
    <location>
        <begin position="81"/>
        <end position="138"/>
    </location>
</feature>
<evidence type="ECO:0000256" key="1">
    <source>
        <dbReference type="SAM" id="MobiDB-lite"/>
    </source>
</evidence>
<proteinExistence type="predicted"/>
<feature type="compositionally biased region" description="Basic and acidic residues" evidence="1">
    <location>
        <begin position="114"/>
        <end position="133"/>
    </location>
</feature>
<keyword evidence="3" id="KW-1185">Reference proteome</keyword>
<dbReference type="PANTHER" id="PTHR33671">
    <property type="entry name" value="N-METHYLTRANSFERASE, PUTATIVE (DUF688)-RELATED"/>
    <property type="match status" value="1"/>
</dbReference>
<organism evidence="2 3">
    <name type="scientific">Hibiscus syriacus</name>
    <name type="common">Rose of Sharon</name>
    <dbReference type="NCBI Taxonomy" id="106335"/>
    <lineage>
        <taxon>Eukaryota</taxon>
        <taxon>Viridiplantae</taxon>
        <taxon>Streptophyta</taxon>
        <taxon>Embryophyta</taxon>
        <taxon>Tracheophyta</taxon>
        <taxon>Spermatophyta</taxon>
        <taxon>Magnoliopsida</taxon>
        <taxon>eudicotyledons</taxon>
        <taxon>Gunneridae</taxon>
        <taxon>Pentapetalae</taxon>
        <taxon>rosids</taxon>
        <taxon>malvids</taxon>
        <taxon>Malvales</taxon>
        <taxon>Malvaceae</taxon>
        <taxon>Malvoideae</taxon>
        <taxon>Hibiscus</taxon>
    </lineage>
</organism>
<dbReference type="PANTHER" id="PTHR33671:SF1">
    <property type="entry name" value="DUF688 FAMILY PROTEIN"/>
    <property type="match status" value="1"/>
</dbReference>
<evidence type="ECO:0000313" key="2">
    <source>
        <dbReference type="EMBL" id="KAE8679918.1"/>
    </source>
</evidence>
<dbReference type="AlphaFoldDB" id="A0A6A2XWE7"/>
<dbReference type="Pfam" id="PF05097">
    <property type="entry name" value="DUF688"/>
    <property type="match status" value="1"/>
</dbReference>
<feature type="compositionally biased region" description="Basic and acidic residues" evidence="1">
    <location>
        <begin position="89"/>
        <end position="104"/>
    </location>
</feature>
<dbReference type="InterPro" id="IPR007789">
    <property type="entry name" value="DUF688"/>
</dbReference>
<dbReference type="Proteomes" id="UP000436088">
    <property type="component" value="Unassembled WGS sequence"/>
</dbReference>
<gene>
    <name evidence="2" type="ORF">F3Y22_tig00111393pilonHSYRG00103</name>
</gene>